<dbReference type="AlphaFoldDB" id="A7IFP6"/>
<evidence type="ECO:0000313" key="4">
    <source>
        <dbReference type="Proteomes" id="UP000002417"/>
    </source>
</evidence>
<dbReference type="PANTHER" id="PTHR43477">
    <property type="entry name" value="DIHYDROANTICAPSIN 7-DEHYDROGENASE"/>
    <property type="match status" value="1"/>
</dbReference>
<dbReference type="eggNOG" id="COG1028">
    <property type="taxonomic scope" value="Bacteria"/>
</dbReference>
<dbReference type="KEGG" id="xau:Xaut_1592"/>
<evidence type="ECO:0000313" key="3">
    <source>
        <dbReference type="EMBL" id="ABS66839.1"/>
    </source>
</evidence>
<proteinExistence type="inferred from homology"/>
<dbReference type="PANTHER" id="PTHR43477:SF1">
    <property type="entry name" value="DIHYDROANTICAPSIN 7-DEHYDROGENASE"/>
    <property type="match status" value="1"/>
</dbReference>
<dbReference type="Gene3D" id="3.40.50.720">
    <property type="entry name" value="NAD(P)-binding Rossmann-like Domain"/>
    <property type="match status" value="1"/>
</dbReference>
<comment type="similarity">
    <text evidence="1">Belongs to the short-chain dehydrogenases/reductases (SDR) family.</text>
</comment>
<keyword evidence="4" id="KW-1185">Reference proteome</keyword>
<dbReference type="InterPro" id="IPR036291">
    <property type="entry name" value="NAD(P)-bd_dom_sf"/>
</dbReference>
<dbReference type="PhylomeDB" id="A7IFP6"/>
<name>A7IFP6_XANP2</name>
<reference evidence="3 4" key="1">
    <citation type="submission" date="2007-07" db="EMBL/GenBank/DDBJ databases">
        <title>Complete sequence of chromosome of Xanthobacter autotrophicus Py2.</title>
        <authorList>
            <consortium name="US DOE Joint Genome Institute"/>
            <person name="Copeland A."/>
            <person name="Lucas S."/>
            <person name="Lapidus A."/>
            <person name="Barry K."/>
            <person name="Glavina del Rio T."/>
            <person name="Hammon N."/>
            <person name="Israni S."/>
            <person name="Dalin E."/>
            <person name="Tice H."/>
            <person name="Pitluck S."/>
            <person name="Sims D."/>
            <person name="Brettin T."/>
            <person name="Bruce D."/>
            <person name="Detter J.C."/>
            <person name="Han C."/>
            <person name="Tapia R."/>
            <person name="Brainard J."/>
            <person name="Schmutz J."/>
            <person name="Larimer F."/>
            <person name="Land M."/>
            <person name="Hauser L."/>
            <person name="Kyrpides N."/>
            <person name="Kim E."/>
            <person name="Ensigns S.A."/>
            <person name="Richardson P."/>
        </authorList>
    </citation>
    <scope>NUCLEOTIDE SEQUENCE [LARGE SCALE GENOMIC DNA]</scope>
    <source>
        <strain evidence="4">ATCC BAA-1158 / Py2</strain>
    </source>
</reference>
<dbReference type="GO" id="GO:0016491">
    <property type="term" value="F:oxidoreductase activity"/>
    <property type="evidence" value="ECO:0007669"/>
    <property type="project" value="UniProtKB-KW"/>
</dbReference>
<dbReference type="OrthoDB" id="9806974at2"/>
<gene>
    <name evidence="3" type="ordered locus">Xaut_1592</name>
</gene>
<dbReference type="Proteomes" id="UP000002417">
    <property type="component" value="Chromosome"/>
</dbReference>
<dbReference type="PRINTS" id="PR00081">
    <property type="entry name" value="GDHRDH"/>
</dbReference>
<dbReference type="STRING" id="78245.Xaut_1592"/>
<dbReference type="Pfam" id="PF13561">
    <property type="entry name" value="adh_short_C2"/>
    <property type="match status" value="1"/>
</dbReference>
<sequence>MALDLTGKRVLIVGAGGGIGAATARAFADAGAHVFAAGRPGPKLDAVATGTGGVAVALDILDDGAIERVFAEAPAFDHVAIAAAATKSGPVSGLPLEAAKASMESKFWGAYRVARAAQVADGGSITFVSGFLSHRPSAGAVLQGAINAAIEALARGLALERAPVRVNTVSPGLIDTPLWQGMREDDRAAMFARTAERLPARRVGRPEDIAQAILFVATNPFVTGTTVTVDGGGTIA</sequence>
<organism evidence="3 4">
    <name type="scientific">Xanthobacter autotrophicus (strain ATCC BAA-1158 / Py2)</name>
    <dbReference type="NCBI Taxonomy" id="78245"/>
    <lineage>
        <taxon>Bacteria</taxon>
        <taxon>Pseudomonadati</taxon>
        <taxon>Pseudomonadota</taxon>
        <taxon>Alphaproteobacteria</taxon>
        <taxon>Hyphomicrobiales</taxon>
        <taxon>Xanthobacteraceae</taxon>
        <taxon>Xanthobacter</taxon>
    </lineage>
</organism>
<keyword evidence="2" id="KW-0560">Oxidoreductase</keyword>
<dbReference type="InterPro" id="IPR002347">
    <property type="entry name" value="SDR_fam"/>
</dbReference>
<dbReference type="EMBL" id="CP000781">
    <property type="protein sequence ID" value="ABS66839.1"/>
    <property type="molecule type" value="Genomic_DNA"/>
</dbReference>
<evidence type="ECO:0000256" key="1">
    <source>
        <dbReference type="ARBA" id="ARBA00006484"/>
    </source>
</evidence>
<accession>A7IFP6</accession>
<dbReference type="SUPFAM" id="SSF51735">
    <property type="entry name" value="NAD(P)-binding Rossmann-fold domains"/>
    <property type="match status" value="1"/>
</dbReference>
<dbReference type="HOGENOM" id="CLU_010194_15_1_5"/>
<dbReference type="InterPro" id="IPR051122">
    <property type="entry name" value="SDR_DHRS6-like"/>
</dbReference>
<protein>
    <submittedName>
        <fullName evidence="3">Short-chain dehydrogenase/reductase SDR</fullName>
    </submittedName>
</protein>
<dbReference type="NCBIfam" id="NF005449">
    <property type="entry name" value="PRK07041.1"/>
    <property type="match status" value="1"/>
</dbReference>
<evidence type="ECO:0000256" key="2">
    <source>
        <dbReference type="ARBA" id="ARBA00023002"/>
    </source>
</evidence>